<sequence length="150" mass="15814">MRNDECSAMGCAEGASVDDHGKLIALIRRGEDGGIPLRDNGVDLLFCTEHAEHFLRHWAGLLALTDASNQQIYVITGLTLEEHRALLADSIGGLVTRRERRPDTERTQGCGVGSRGTEGDPRSGRGSALDAASTAETIGGSGQRGGKTDG</sequence>
<feature type="compositionally biased region" description="Basic and acidic residues" evidence="1">
    <location>
        <begin position="96"/>
        <end position="106"/>
    </location>
</feature>
<evidence type="ECO:0000313" key="3">
    <source>
        <dbReference type="Proteomes" id="UP000621454"/>
    </source>
</evidence>
<dbReference type="RefSeq" id="WP_188587527.1">
    <property type="nucleotide sequence ID" value="NZ_BMGC01000028.1"/>
</dbReference>
<feature type="region of interest" description="Disordered" evidence="1">
    <location>
        <begin position="94"/>
        <end position="150"/>
    </location>
</feature>
<keyword evidence="3" id="KW-1185">Reference proteome</keyword>
<dbReference type="AlphaFoldDB" id="A0A916TEP2"/>
<dbReference type="Proteomes" id="UP000621454">
    <property type="component" value="Unassembled WGS sequence"/>
</dbReference>
<evidence type="ECO:0000256" key="1">
    <source>
        <dbReference type="SAM" id="MobiDB-lite"/>
    </source>
</evidence>
<gene>
    <name evidence="2" type="ORF">GCM10011489_31460</name>
</gene>
<evidence type="ECO:0000313" key="2">
    <source>
        <dbReference type="EMBL" id="GGB41590.1"/>
    </source>
</evidence>
<accession>A0A916TEP2</accession>
<feature type="compositionally biased region" description="Gly residues" evidence="1">
    <location>
        <begin position="139"/>
        <end position="150"/>
    </location>
</feature>
<reference evidence="2" key="1">
    <citation type="journal article" date="2014" name="Int. J. Syst. Evol. Microbiol.">
        <title>Complete genome sequence of Corynebacterium casei LMG S-19264T (=DSM 44701T), isolated from a smear-ripened cheese.</title>
        <authorList>
            <consortium name="US DOE Joint Genome Institute (JGI-PGF)"/>
            <person name="Walter F."/>
            <person name="Albersmeier A."/>
            <person name="Kalinowski J."/>
            <person name="Ruckert C."/>
        </authorList>
    </citation>
    <scope>NUCLEOTIDE SEQUENCE</scope>
    <source>
        <strain evidence="2">CGMCC 1.12827</strain>
    </source>
</reference>
<dbReference type="EMBL" id="BMGC01000028">
    <property type="protein sequence ID" value="GGB41590.1"/>
    <property type="molecule type" value="Genomic_DNA"/>
</dbReference>
<organism evidence="2 3">
    <name type="scientific">Gordonia jinhuaensis</name>
    <dbReference type="NCBI Taxonomy" id="1517702"/>
    <lineage>
        <taxon>Bacteria</taxon>
        <taxon>Bacillati</taxon>
        <taxon>Actinomycetota</taxon>
        <taxon>Actinomycetes</taxon>
        <taxon>Mycobacteriales</taxon>
        <taxon>Gordoniaceae</taxon>
        <taxon>Gordonia</taxon>
    </lineage>
</organism>
<protein>
    <submittedName>
        <fullName evidence="2">Uncharacterized protein</fullName>
    </submittedName>
</protein>
<comment type="caution">
    <text evidence="2">The sequence shown here is derived from an EMBL/GenBank/DDBJ whole genome shotgun (WGS) entry which is preliminary data.</text>
</comment>
<name>A0A916TEP2_9ACTN</name>
<proteinExistence type="predicted"/>
<reference evidence="2" key="2">
    <citation type="submission" date="2020-09" db="EMBL/GenBank/DDBJ databases">
        <authorList>
            <person name="Sun Q."/>
            <person name="Zhou Y."/>
        </authorList>
    </citation>
    <scope>NUCLEOTIDE SEQUENCE</scope>
    <source>
        <strain evidence="2">CGMCC 1.12827</strain>
    </source>
</reference>